<dbReference type="PANTHER" id="PTHR30319">
    <property type="entry name" value="PHENYLACETIC ACID REGULATOR-RELATED TRANSCRIPTIONAL REPRESSOR"/>
    <property type="match status" value="1"/>
</dbReference>
<evidence type="ECO:0000313" key="3">
    <source>
        <dbReference type="EMBL" id="MFD0852743.1"/>
    </source>
</evidence>
<proteinExistence type="predicted"/>
<organism evidence="3 4">
    <name type="scientific">Actinomadura adrarensis</name>
    <dbReference type="NCBI Taxonomy" id="1819600"/>
    <lineage>
        <taxon>Bacteria</taxon>
        <taxon>Bacillati</taxon>
        <taxon>Actinomycetota</taxon>
        <taxon>Actinomycetes</taxon>
        <taxon>Streptosporangiales</taxon>
        <taxon>Thermomonosporaceae</taxon>
        <taxon>Actinomadura</taxon>
    </lineage>
</organism>
<sequence length="84" mass="9313">MSRDDDTARVPSLTRRQQTDAGTAKSLLLTVFGEFVLPCDRPVWTSTLLHVLTGLGVEEKSVRQALNRMAADGWITSERAGRRV</sequence>
<feature type="non-terminal residue" evidence="3">
    <location>
        <position position="84"/>
    </location>
</feature>
<gene>
    <name evidence="3" type="ORF">ACFQ07_10935</name>
</gene>
<keyword evidence="4" id="KW-1185">Reference proteome</keyword>
<dbReference type="InterPro" id="IPR036388">
    <property type="entry name" value="WH-like_DNA-bd_sf"/>
</dbReference>
<accession>A0ABW3CEN3</accession>
<feature type="region of interest" description="Disordered" evidence="1">
    <location>
        <begin position="1"/>
        <end position="20"/>
    </location>
</feature>
<evidence type="ECO:0000313" key="4">
    <source>
        <dbReference type="Proteomes" id="UP001597083"/>
    </source>
</evidence>
<name>A0ABW3CEN3_9ACTN</name>
<evidence type="ECO:0000259" key="2">
    <source>
        <dbReference type="Pfam" id="PF07848"/>
    </source>
</evidence>
<dbReference type="EMBL" id="JBHTIR010001596">
    <property type="protein sequence ID" value="MFD0852743.1"/>
    <property type="molecule type" value="Genomic_DNA"/>
</dbReference>
<dbReference type="Pfam" id="PF07848">
    <property type="entry name" value="PaaX"/>
    <property type="match status" value="1"/>
</dbReference>
<evidence type="ECO:0000256" key="1">
    <source>
        <dbReference type="SAM" id="MobiDB-lite"/>
    </source>
</evidence>
<dbReference type="Proteomes" id="UP001597083">
    <property type="component" value="Unassembled WGS sequence"/>
</dbReference>
<reference evidence="4" key="1">
    <citation type="journal article" date="2019" name="Int. J. Syst. Evol. Microbiol.">
        <title>The Global Catalogue of Microorganisms (GCM) 10K type strain sequencing project: providing services to taxonomists for standard genome sequencing and annotation.</title>
        <authorList>
            <consortium name="The Broad Institute Genomics Platform"/>
            <consortium name="The Broad Institute Genome Sequencing Center for Infectious Disease"/>
            <person name="Wu L."/>
            <person name="Ma J."/>
        </authorList>
    </citation>
    <scope>NUCLEOTIDE SEQUENCE [LARGE SCALE GENOMIC DNA]</scope>
    <source>
        <strain evidence="4">JCM 31696</strain>
    </source>
</reference>
<comment type="caution">
    <text evidence="3">The sequence shown here is derived from an EMBL/GenBank/DDBJ whole genome shotgun (WGS) entry which is preliminary data.</text>
</comment>
<dbReference type="PANTHER" id="PTHR30319:SF1">
    <property type="entry name" value="TRANSCRIPTIONAL REPRESSOR PAAX"/>
    <property type="match status" value="1"/>
</dbReference>
<feature type="domain" description="Transcriptional repressor PaaX-like N-terminal" evidence="2">
    <location>
        <begin position="24"/>
        <end position="83"/>
    </location>
</feature>
<protein>
    <submittedName>
        <fullName evidence="3">PaaX family transcriptional regulator</fullName>
    </submittedName>
</protein>
<dbReference type="Gene3D" id="1.10.10.10">
    <property type="entry name" value="Winged helix-like DNA-binding domain superfamily/Winged helix DNA-binding domain"/>
    <property type="match status" value="1"/>
</dbReference>
<dbReference type="InterPro" id="IPR012906">
    <property type="entry name" value="PaaX-like_N"/>
</dbReference>